<protein>
    <submittedName>
        <fullName evidence="2">Uncharacterized protein</fullName>
    </submittedName>
</protein>
<organism evidence="2 3">
    <name type="scientific">Colletotrichum plurivorum</name>
    <dbReference type="NCBI Taxonomy" id="2175906"/>
    <lineage>
        <taxon>Eukaryota</taxon>
        <taxon>Fungi</taxon>
        <taxon>Dikarya</taxon>
        <taxon>Ascomycota</taxon>
        <taxon>Pezizomycotina</taxon>
        <taxon>Sordariomycetes</taxon>
        <taxon>Hypocreomycetidae</taxon>
        <taxon>Glomerellales</taxon>
        <taxon>Glomerellaceae</taxon>
        <taxon>Colletotrichum</taxon>
        <taxon>Colletotrichum orchidearum species complex</taxon>
    </lineage>
</organism>
<feature type="compositionally biased region" description="Low complexity" evidence="1">
    <location>
        <begin position="9"/>
        <end position="37"/>
    </location>
</feature>
<evidence type="ECO:0000313" key="3">
    <source>
        <dbReference type="Proteomes" id="UP000654918"/>
    </source>
</evidence>
<accession>A0A8H6KEH3</accession>
<dbReference type="EMBL" id="WIGO01000100">
    <property type="protein sequence ID" value="KAF6829979.1"/>
    <property type="molecule type" value="Genomic_DNA"/>
</dbReference>
<keyword evidence="3" id="KW-1185">Reference proteome</keyword>
<evidence type="ECO:0000313" key="2">
    <source>
        <dbReference type="EMBL" id="KAF6829979.1"/>
    </source>
</evidence>
<gene>
    <name evidence="2" type="ORF">CPLU01_07594</name>
</gene>
<proteinExistence type="predicted"/>
<dbReference type="Proteomes" id="UP000654918">
    <property type="component" value="Unassembled WGS sequence"/>
</dbReference>
<comment type="caution">
    <text evidence="2">The sequence shown here is derived from an EMBL/GenBank/DDBJ whole genome shotgun (WGS) entry which is preliminary data.</text>
</comment>
<evidence type="ECO:0000256" key="1">
    <source>
        <dbReference type="SAM" id="MobiDB-lite"/>
    </source>
</evidence>
<name>A0A8H6KEH3_9PEZI</name>
<sequence length="410" mass="47781">MNEQPVAINNPQQPPGQNNGQSSGNSRNRANNNNNRSNRAEERARQRRRLPARLPAWFHRYNNYDLYGYREPPLSIFDADISDLSSNADSEKRRAKYDDWDCDCTSDVSDCECEVPWEEKTEDEDESYGYDEEALEYAEARRKRNERKRQLRDQAWEQEAYDMDDEELKLSYEETQEDLVEEIEEAIAAISKAAGTSEAREVSNKTLRSCEYRLVPAENLNYHREHLVKTMYKSRLGLQGCGFSEYRKLNGSKVLMLEGTLTINGMSMAAEHPQETSFIGPDWAGRMRFPTKGDRPDVWVRFHNRDFIEVNVHVHIFAETIHALDEQHGGPCLDERGQKPPLASMYRGPGGYIRFYGMRCTPARDWSEAVEQKRLYVEPEPPSPQSPKESWFEMNHRMGAYYDSRYSEYF</sequence>
<dbReference type="AlphaFoldDB" id="A0A8H6KEH3"/>
<reference evidence="2" key="1">
    <citation type="journal article" date="2020" name="Phytopathology">
        <title>Genome Sequence Resources of Colletotrichum truncatum, C. plurivorum, C. musicola, and C. sojae: Four Species Pathogenic to Soybean (Glycine max).</title>
        <authorList>
            <person name="Rogerio F."/>
            <person name="Boufleur T.R."/>
            <person name="Ciampi-Guillardi M."/>
            <person name="Sukno S.A."/>
            <person name="Thon M.R."/>
            <person name="Massola Junior N.S."/>
            <person name="Baroncelli R."/>
        </authorList>
    </citation>
    <scope>NUCLEOTIDE SEQUENCE</scope>
    <source>
        <strain evidence="2">LFN00145</strain>
    </source>
</reference>
<feature type="region of interest" description="Disordered" evidence="1">
    <location>
        <begin position="1"/>
        <end position="47"/>
    </location>
</feature>